<evidence type="ECO:0000256" key="4">
    <source>
        <dbReference type="ARBA" id="ARBA00023136"/>
    </source>
</evidence>
<protein>
    <submittedName>
        <fullName evidence="9">DnaJ domain-containing protein</fullName>
    </submittedName>
</protein>
<keyword evidence="2 7" id="KW-0812">Transmembrane</keyword>
<feature type="transmembrane region" description="Helical" evidence="7">
    <location>
        <begin position="34"/>
        <end position="52"/>
    </location>
</feature>
<name>A0ABV4BE35_9GAMM</name>
<comment type="subcellular location">
    <subcellularLocation>
        <location evidence="1">Membrane</location>
        <topology evidence="1">Single-pass membrane protein</topology>
    </subcellularLocation>
</comment>
<dbReference type="SMART" id="SM00271">
    <property type="entry name" value="DnaJ"/>
    <property type="match status" value="1"/>
</dbReference>
<evidence type="ECO:0000259" key="8">
    <source>
        <dbReference type="PROSITE" id="PS50076"/>
    </source>
</evidence>
<evidence type="ECO:0000256" key="3">
    <source>
        <dbReference type="ARBA" id="ARBA00022989"/>
    </source>
</evidence>
<evidence type="ECO:0000256" key="6">
    <source>
        <dbReference type="ARBA" id="ARBA00038105"/>
    </source>
</evidence>
<keyword evidence="5" id="KW-0143">Chaperone</keyword>
<dbReference type="PROSITE" id="PS50076">
    <property type="entry name" value="DNAJ_2"/>
    <property type="match status" value="1"/>
</dbReference>
<dbReference type="Pfam" id="PF00226">
    <property type="entry name" value="DnaJ"/>
    <property type="match status" value="1"/>
</dbReference>
<dbReference type="CDD" id="cd06257">
    <property type="entry name" value="DnaJ"/>
    <property type="match status" value="1"/>
</dbReference>
<dbReference type="InterPro" id="IPR001623">
    <property type="entry name" value="DnaJ_domain"/>
</dbReference>
<feature type="transmembrane region" description="Helical" evidence="7">
    <location>
        <begin position="6"/>
        <end position="22"/>
    </location>
</feature>
<dbReference type="PANTHER" id="PTHR12763">
    <property type="match status" value="1"/>
</dbReference>
<evidence type="ECO:0000313" key="10">
    <source>
        <dbReference type="Proteomes" id="UP001564408"/>
    </source>
</evidence>
<accession>A0ABV4BE35</accession>
<dbReference type="Proteomes" id="UP001564408">
    <property type="component" value="Unassembled WGS sequence"/>
</dbReference>
<keyword evidence="10" id="KW-1185">Reference proteome</keyword>
<comment type="caution">
    <text evidence="9">The sequence shown here is derived from an EMBL/GenBank/DDBJ whole genome shotgun (WGS) entry which is preliminary data.</text>
</comment>
<dbReference type="PRINTS" id="PR00625">
    <property type="entry name" value="JDOMAIN"/>
</dbReference>
<feature type="domain" description="J" evidence="8">
    <location>
        <begin position="203"/>
        <end position="254"/>
    </location>
</feature>
<proteinExistence type="inferred from homology"/>
<comment type="similarity">
    <text evidence="6">Belongs to the TIM14 family.</text>
</comment>
<reference evidence="9 10" key="1">
    <citation type="submission" date="2024-05" db="EMBL/GenBank/DDBJ databases">
        <title>Genome Sequence and Characterization of the New Strain Purple Sulfur Bacterium of Genus Thioalkalicoccus.</title>
        <authorList>
            <person name="Bryantseva I.A."/>
            <person name="Kyndt J.A."/>
            <person name="Imhoff J.F."/>
        </authorList>
    </citation>
    <scope>NUCLEOTIDE SEQUENCE [LARGE SCALE GENOMIC DNA]</scope>
    <source>
        <strain evidence="9 10">Um2</strain>
    </source>
</reference>
<feature type="transmembrane region" description="Helical" evidence="7">
    <location>
        <begin position="58"/>
        <end position="79"/>
    </location>
</feature>
<evidence type="ECO:0000256" key="2">
    <source>
        <dbReference type="ARBA" id="ARBA00022692"/>
    </source>
</evidence>
<keyword evidence="3 7" id="KW-1133">Transmembrane helix</keyword>
<dbReference type="Gene3D" id="1.10.287.110">
    <property type="entry name" value="DnaJ domain"/>
    <property type="match status" value="1"/>
</dbReference>
<evidence type="ECO:0000256" key="5">
    <source>
        <dbReference type="ARBA" id="ARBA00023186"/>
    </source>
</evidence>
<dbReference type="InterPro" id="IPR036869">
    <property type="entry name" value="J_dom_sf"/>
</dbReference>
<dbReference type="SUPFAM" id="SSF46565">
    <property type="entry name" value="Chaperone J-domain"/>
    <property type="match status" value="1"/>
</dbReference>
<keyword evidence="4 7" id="KW-0472">Membrane</keyword>
<organism evidence="9 10">
    <name type="scientific">Thioalkalicoccus limnaeus</name>
    <dbReference type="NCBI Taxonomy" id="120681"/>
    <lineage>
        <taxon>Bacteria</taxon>
        <taxon>Pseudomonadati</taxon>
        <taxon>Pseudomonadota</taxon>
        <taxon>Gammaproteobacteria</taxon>
        <taxon>Chromatiales</taxon>
        <taxon>Chromatiaceae</taxon>
        <taxon>Thioalkalicoccus</taxon>
    </lineage>
</organism>
<sequence>MIGKALILLAILIGIGWFLYWFTRTPPERVARVLRKTLLWGVIGVVILAALTGRLNPLFALLAASIPILLRLGYLLSLLPAIQQLLRALGVSVPTGGYSSAPGGTSGDARTSSIRTRFLAMQLEHETGQMDGEVLKGRYRGQRLADLGLDQLLELLDECRAADAQSAALLETYLDREYGDDWEEQARGRSGRTADGGRLSKQEAFDILGLEPGASPDQIRAAHRRLMQRYHPDRGGTDYLAAKINEAKRLLLGD</sequence>
<evidence type="ECO:0000256" key="1">
    <source>
        <dbReference type="ARBA" id="ARBA00004167"/>
    </source>
</evidence>
<dbReference type="EMBL" id="JBDKXB010000003">
    <property type="protein sequence ID" value="MEY6431518.1"/>
    <property type="molecule type" value="Genomic_DNA"/>
</dbReference>
<dbReference type="RefSeq" id="WP_369665901.1">
    <property type="nucleotide sequence ID" value="NZ_JBDKXB010000003.1"/>
</dbReference>
<gene>
    <name evidence="9" type="ORF">ABC977_03745</name>
</gene>
<evidence type="ECO:0000313" key="9">
    <source>
        <dbReference type="EMBL" id="MEY6431518.1"/>
    </source>
</evidence>
<dbReference type="PANTHER" id="PTHR12763:SF28">
    <property type="entry name" value="GEO10507P1-RELATED"/>
    <property type="match status" value="1"/>
</dbReference>
<evidence type="ECO:0000256" key="7">
    <source>
        <dbReference type="SAM" id="Phobius"/>
    </source>
</evidence>